<evidence type="ECO:0000313" key="11">
    <source>
        <dbReference type="Proteomes" id="UP000254425"/>
    </source>
</evidence>
<evidence type="ECO:0000256" key="4">
    <source>
        <dbReference type="ARBA" id="ARBA00022679"/>
    </source>
</evidence>
<dbReference type="GO" id="GO:0003723">
    <property type="term" value="F:RNA binding"/>
    <property type="evidence" value="ECO:0007669"/>
    <property type="project" value="InterPro"/>
</dbReference>
<dbReference type="InterPro" id="IPR002478">
    <property type="entry name" value="PUA"/>
</dbReference>
<dbReference type="RefSeq" id="WP_208877066.1">
    <property type="nucleotide sequence ID" value="NZ_CP031320.1"/>
</dbReference>
<dbReference type="KEGG" id="sarm:DVA86_08540"/>
<feature type="domain" description="PUA" evidence="9">
    <location>
        <begin position="304"/>
        <end position="364"/>
    </location>
</feature>
<dbReference type="InterPro" id="IPR005715">
    <property type="entry name" value="Glu_5kinase/COase_Synthase"/>
</dbReference>
<evidence type="ECO:0000256" key="7">
    <source>
        <dbReference type="ARBA" id="ARBA00022840"/>
    </source>
</evidence>
<proteinExistence type="predicted"/>
<dbReference type="Pfam" id="PF01472">
    <property type="entry name" value="PUA"/>
    <property type="match status" value="1"/>
</dbReference>
<evidence type="ECO:0000256" key="6">
    <source>
        <dbReference type="ARBA" id="ARBA00022777"/>
    </source>
</evidence>
<dbReference type="Gene3D" id="2.30.130.10">
    <property type="entry name" value="PUA domain"/>
    <property type="match status" value="1"/>
</dbReference>
<dbReference type="InterPro" id="IPR001048">
    <property type="entry name" value="Asp/Glu/Uridylate_kinase"/>
</dbReference>
<dbReference type="SUPFAM" id="SSF53633">
    <property type="entry name" value="Carbamate kinase-like"/>
    <property type="match status" value="1"/>
</dbReference>
<keyword evidence="7" id="KW-0067">ATP-binding</keyword>
<gene>
    <name evidence="10" type="primary">proB</name>
    <name evidence="10" type="ORF">DVA86_08540</name>
</gene>
<evidence type="ECO:0000256" key="3">
    <source>
        <dbReference type="ARBA" id="ARBA00022650"/>
    </source>
</evidence>
<keyword evidence="5" id="KW-0547">Nucleotide-binding</keyword>
<evidence type="ECO:0000256" key="5">
    <source>
        <dbReference type="ARBA" id="ARBA00022741"/>
    </source>
</evidence>
<dbReference type="InterPro" id="IPR036393">
    <property type="entry name" value="AceGlu_kinase-like_sf"/>
</dbReference>
<dbReference type="InterPro" id="IPR011529">
    <property type="entry name" value="Glu_5kinase"/>
</dbReference>
<feature type="domain" description="Aspartate/glutamate/uridylate kinase" evidence="8">
    <location>
        <begin position="39"/>
        <end position="254"/>
    </location>
</feature>
<reference evidence="10 11" key="1">
    <citation type="submission" date="2018-07" db="EMBL/GenBank/DDBJ databases">
        <title>Draft genome of the type strain Streptomyces armeniacus ATCC 15676.</title>
        <authorList>
            <person name="Labana P."/>
            <person name="Gosse J.T."/>
            <person name="Boddy C.N."/>
        </authorList>
    </citation>
    <scope>NUCLEOTIDE SEQUENCE [LARGE SCALE GENOMIC DNA]</scope>
    <source>
        <strain evidence="10 11">ATCC 15676</strain>
    </source>
</reference>
<dbReference type="GO" id="GO:0008652">
    <property type="term" value="P:amino acid biosynthetic process"/>
    <property type="evidence" value="ECO:0007669"/>
    <property type="project" value="UniProtKB-KW"/>
</dbReference>
<evidence type="ECO:0000259" key="8">
    <source>
        <dbReference type="Pfam" id="PF00696"/>
    </source>
</evidence>
<dbReference type="Pfam" id="PF00696">
    <property type="entry name" value="AA_kinase"/>
    <property type="match status" value="1"/>
</dbReference>
<keyword evidence="11" id="KW-1185">Reference proteome</keyword>
<keyword evidence="6 10" id="KW-0418">Kinase</keyword>
<accession>A0A345XM21</accession>
<keyword evidence="1" id="KW-0963">Cytoplasm</keyword>
<dbReference type="GO" id="GO:0005829">
    <property type="term" value="C:cytosol"/>
    <property type="evidence" value="ECO:0007669"/>
    <property type="project" value="TreeGrafter"/>
</dbReference>
<dbReference type="NCBIfam" id="TIGR01027">
    <property type="entry name" value="proB"/>
    <property type="match status" value="1"/>
</dbReference>
<dbReference type="InterPro" id="IPR001057">
    <property type="entry name" value="Glu/AcGlu_kinase"/>
</dbReference>
<evidence type="ECO:0000259" key="9">
    <source>
        <dbReference type="Pfam" id="PF01472"/>
    </source>
</evidence>
<dbReference type="EC" id="2.7.2.11" evidence="10"/>
<name>A0A345XM21_9ACTN</name>
<sequence length="394" mass="40015">MPTADGTDAAAAVAVPDEAAVPAAVAAPAGAAVRAESRRVVVKTGTSSLVTDGSIDPARIESLADAVADLATGGYDPVLVTSGAIALGAGELPPVAAESSAARQIAAAVGQGRLYEAFRTRLEQRGLAAAQFLLTPHDVTAEPHAASVREALGGAIAAGLVPVVNENDAIMVRNNDILAALLSAELSAGHLVLMTDVPGICETPPRPGEPARRIPRVEVLSPEAESLVWDQSGGVGTGGMTTKLCALWIGAYGGARSVITGAAEHRAVLDVVRGGDLGTVVRPCPTGTAQTGRLWRALSALPRGQVWVDSRAGHSVAAGEPVMAHHVLKTAGDFTAHDVVDVRDQDSRLLARGRTRTGAPALEAARSSPDPAEPAYAVLLAPDDYVPGPPVPGT</sequence>
<dbReference type="SUPFAM" id="SSF88697">
    <property type="entry name" value="PUA domain-like"/>
    <property type="match status" value="1"/>
</dbReference>
<keyword evidence="4 10" id="KW-0808">Transferase</keyword>
<dbReference type="InterPro" id="IPR015947">
    <property type="entry name" value="PUA-like_sf"/>
</dbReference>
<protein>
    <submittedName>
        <fullName evidence="10">Glutamate 5-kinase</fullName>
        <ecNumber evidence="10">2.7.2.11</ecNumber>
    </submittedName>
</protein>
<dbReference type="PIRSF" id="PIRSF000729">
    <property type="entry name" value="GK"/>
    <property type="match status" value="1"/>
</dbReference>
<dbReference type="PANTHER" id="PTHR43654">
    <property type="entry name" value="GLUTAMATE 5-KINASE"/>
    <property type="match status" value="1"/>
</dbReference>
<dbReference type="PRINTS" id="PR00474">
    <property type="entry name" value="GLU5KINASE"/>
</dbReference>
<dbReference type="PANTHER" id="PTHR43654:SF1">
    <property type="entry name" value="ISOPENTENYL PHOSPHATE KINASE"/>
    <property type="match status" value="1"/>
</dbReference>
<dbReference type="EMBL" id="CP031320">
    <property type="protein sequence ID" value="AXK32687.1"/>
    <property type="molecule type" value="Genomic_DNA"/>
</dbReference>
<dbReference type="Gene3D" id="3.40.1160.10">
    <property type="entry name" value="Acetylglutamate kinase-like"/>
    <property type="match status" value="1"/>
</dbReference>
<evidence type="ECO:0000256" key="2">
    <source>
        <dbReference type="ARBA" id="ARBA00022605"/>
    </source>
</evidence>
<dbReference type="GO" id="GO:0005524">
    <property type="term" value="F:ATP binding"/>
    <property type="evidence" value="ECO:0007669"/>
    <property type="project" value="UniProtKB-KW"/>
</dbReference>
<dbReference type="InterPro" id="IPR036974">
    <property type="entry name" value="PUA_sf"/>
</dbReference>
<keyword evidence="3" id="KW-0641">Proline biosynthesis</keyword>
<dbReference type="PROSITE" id="PS50890">
    <property type="entry name" value="PUA"/>
    <property type="match status" value="1"/>
</dbReference>
<dbReference type="Proteomes" id="UP000254425">
    <property type="component" value="Chromosome"/>
</dbReference>
<evidence type="ECO:0000313" key="10">
    <source>
        <dbReference type="EMBL" id="AXK32687.1"/>
    </source>
</evidence>
<dbReference type="GO" id="GO:0004349">
    <property type="term" value="F:glutamate 5-kinase activity"/>
    <property type="evidence" value="ECO:0007669"/>
    <property type="project" value="UniProtKB-EC"/>
</dbReference>
<keyword evidence="2" id="KW-0028">Amino-acid biosynthesis</keyword>
<evidence type="ECO:0000256" key="1">
    <source>
        <dbReference type="ARBA" id="ARBA00022490"/>
    </source>
</evidence>
<dbReference type="AlphaFoldDB" id="A0A345XM21"/>
<organism evidence="10 11">
    <name type="scientific">Streptomyces armeniacus</name>
    <dbReference type="NCBI Taxonomy" id="83291"/>
    <lineage>
        <taxon>Bacteria</taxon>
        <taxon>Bacillati</taxon>
        <taxon>Actinomycetota</taxon>
        <taxon>Actinomycetes</taxon>
        <taxon>Kitasatosporales</taxon>
        <taxon>Streptomycetaceae</taxon>
        <taxon>Streptomyces</taxon>
    </lineage>
</organism>